<dbReference type="InterPro" id="IPR023393">
    <property type="entry name" value="START-like_dom_sf"/>
</dbReference>
<evidence type="ECO:0000313" key="5">
    <source>
        <dbReference type="Proteomes" id="UP000608890"/>
    </source>
</evidence>
<feature type="compositionally biased region" description="Polar residues" evidence="2">
    <location>
        <begin position="1"/>
        <end position="13"/>
    </location>
</feature>
<dbReference type="Gene3D" id="3.30.530.20">
    <property type="match status" value="1"/>
</dbReference>
<gene>
    <name evidence="4" type="ORF">GCM10011608_41690</name>
</gene>
<dbReference type="SUPFAM" id="SSF55961">
    <property type="entry name" value="Bet v1-like"/>
    <property type="match status" value="1"/>
</dbReference>
<comment type="caution">
    <text evidence="4">The sequence shown here is derived from an EMBL/GenBank/DDBJ whole genome shotgun (WGS) entry which is preliminary data.</text>
</comment>
<dbReference type="Proteomes" id="UP000608890">
    <property type="component" value="Unassembled WGS sequence"/>
</dbReference>
<dbReference type="EMBL" id="BMNB01000021">
    <property type="protein sequence ID" value="GGM52468.1"/>
    <property type="molecule type" value="Genomic_DNA"/>
</dbReference>
<evidence type="ECO:0000313" key="4">
    <source>
        <dbReference type="EMBL" id="GGM52468.1"/>
    </source>
</evidence>
<name>A0A917U2R4_9ACTN</name>
<reference evidence="4" key="1">
    <citation type="journal article" date="2014" name="Int. J. Syst. Evol. Microbiol.">
        <title>Complete genome sequence of Corynebacterium casei LMG S-19264T (=DSM 44701T), isolated from a smear-ripened cheese.</title>
        <authorList>
            <consortium name="US DOE Joint Genome Institute (JGI-PGF)"/>
            <person name="Walter F."/>
            <person name="Albersmeier A."/>
            <person name="Kalinowski J."/>
            <person name="Ruckert C."/>
        </authorList>
    </citation>
    <scope>NUCLEOTIDE SEQUENCE</scope>
    <source>
        <strain evidence="4">CGMCC 4.7312</strain>
    </source>
</reference>
<dbReference type="InterPro" id="IPR013538">
    <property type="entry name" value="ASHA1/2-like_C"/>
</dbReference>
<proteinExistence type="inferred from homology"/>
<comment type="similarity">
    <text evidence="1">Belongs to the AHA1 family.</text>
</comment>
<accession>A0A917U2R4</accession>
<dbReference type="RefSeq" id="WP_189046905.1">
    <property type="nucleotide sequence ID" value="NZ_BMNB01000021.1"/>
</dbReference>
<reference evidence="4" key="2">
    <citation type="submission" date="2020-09" db="EMBL/GenBank/DDBJ databases">
        <authorList>
            <person name="Sun Q."/>
            <person name="Zhou Y."/>
        </authorList>
    </citation>
    <scope>NUCLEOTIDE SEQUENCE</scope>
    <source>
        <strain evidence="4">CGMCC 4.7312</strain>
    </source>
</reference>
<dbReference type="AlphaFoldDB" id="A0A917U2R4"/>
<dbReference type="CDD" id="cd08899">
    <property type="entry name" value="SRPBCC_CalC_Aha1-like_6"/>
    <property type="match status" value="1"/>
</dbReference>
<organism evidence="4 5">
    <name type="scientific">Micromonospora sonchi</name>
    <dbReference type="NCBI Taxonomy" id="1763543"/>
    <lineage>
        <taxon>Bacteria</taxon>
        <taxon>Bacillati</taxon>
        <taxon>Actinomycetota</taxon>
        <taxon>Actinomycetes</taxon>
        <taxon>Micromonosporales</taxon>
        <taxon>Micromonosporaceae</taxon>
        <taxon>Micromonospora</taxon>
    </lineage>
</organism>
<protein>
    <submittedName>
        <fullName evidence="4">Activator of HSP90 ATPase</fullName>
    </submittedName>
</protein>
<keyword evidence="5" id="KW-1185">Reference proteome</keyword>
<feature type="region of interest" description="Disordered" evidence="2">
    <location>
        <begin position="1"/>
        <end position="20"/>
    </location>
</feature>
<sequence length="189" mass="20870">MSDLNNPVASGQPTERLIGRRSIPAGDARSVIIRQRCDAPIEEVWSACTDPNRINRWFIEPKGDLRQGGTFDLPGNAHGDILRCEPPRLLTLSWIYGDKPDSEVELRLSEDGSGTLLELEHATVSDLMLIEVAVGWEMALDFLSMFLRGDLPGVPVPEDAAEEFEPSPEMMRIAQERGQTWAALVNSGS</sequence>
<dbReference type="Pfam" id="PF08327">
    <property type="entry name" value="AHSA1"/>
    <property type="match status" value="1"/>
</dbReference>
<evidence type="ECO:0000259" key="3">
    <source>
        <dbReference type="Pfam" id="PF08327"/>
    </source>
</evidence>
<feature type="domain" description="Activator of Hsp90 ATPase homologue 1/2-like C-terminal" evidence="3">
    <location>
        <begin position="38"/>
        <end position="144"/>
    </location>
</feature>
<evidence type="ECO:0000256" key="2">
    <source>
        <dbReference type="SAM" id="MobiDB-lite"/>
    </source>
</evidence>
<evidence type="ECO:0000256" key="1">
    <source>
        <dbReference type="ARBA" id="ARBA00006817"/>
    </source>
</evidence>